<gene>
    <name evidence="1" type="ORF">CBR_g30554</name>
</gene>
<dbReference type="Proteomes" id="UP000265515">
    <property type="component" value="Unassembled WGS sequence"/>
</dbReference>
<reference evidence="1 2" key="1">
    <citation type="journal article" date="2018" name="Cell">
        <title>The Chara Genome: Secondary Complexity and Implications for Plant Terrestrialization.</title>
        <authorList>
            <person name="Nishiyama T."/>
            <person name="Sakayama H."/>
            <person name="Vries J.D."/>
            <person name="Buschmann H."/>
            <person name="Saint-Marcoux D."/>
            <person name="Ullrich K.K."/>
            <person name="Haas F.B."/>
            <person name="Vanderstraeten L."/>
            <person name="Becker D."/>
            <person name="Lang D."/>
            <person name="Vosolsobe S."/>
            <person name="Rombauts S."/>
            <person name="Wilhelmsson P.K.I."/>
            <person name="Janitza P."/>
            <person name="Kern R."/>
            <person name="Heyl A."/>
            <person name="Rumpler F."/>
            <person name="Villalobos L.I.A.C."/>
            <person name="Clay J.M."/>
            <person name="Skokan R."/>
            <person name="Toyoda A."/>
            <person name="Suzuki Y."/>
            <person name="Kagoshima H."/>
            <person name="Schijlen E."/>
            <person name="Tajeshwar N."/>
            <person name="Catarino B."/>
            <person name="Hetherington A.J."/>
            <person name="Saltykova A."/>
            <person name="Bonnot C."/>
            <person name="Breuninger H."/>
            <person name="Symeonidi A."/>
            <person name="Radhakrishnan G.V."/>
            <person name="Van Nieuwerburgh F."/>
            <person name="Deforce D."/>
            <person name="Chang C."/>
            <person name="Karol K.G."/>
            <person name="Hedrich R."/>
            <person name="Ulvskov P."/>
            <person name="Glockner G."/>
            <person name="Delwiche C.F."/>
            <person name="Petrasek J."/>
            <person name="Van de Peer Y."/>
            <person name="Friml J."/>
            <person name="Beilby M."/>
            <person name="Dolan L."/>
            <person name="Kohara Y."/>
            <person name="Sugano S."/>
            <person name="Fujiyama A."/>
            <person name="Delaux P.-M."/>
            <person name="Quint M."/>
            <person name="TheiBen G."/>
            <person name="Hagemann M."/>
            <person name="Harholt J."/>
            <person name="Dunand C."/>
            <person name="Zachgo S."/>
            <person name="Langdale J."/>
            <person name="Maumus F."/>
            <person name="Straeten D.V.D."/>
            <person name="Gould S.B."/>
            <person name="Rensing S.A."/>
        </authorList>
    </citation>
    <scope>NUCLEOTIDE SEQUENCE [LARGE SCALE GENOMIC DNA]</scope>
    <source>
        <strain evidence="1 2">S276</strain>
    </source>
</reference>
<evidence type="ECO:0000313" key="1">
    <source>
        <dbReference type="EMBL" id="GBG80188.1"/>
    </source>
</evidence>
<accession>A0A388LD13</accession>
<comment type="caution">
    <text evidence="1">The sequence shown here is derived from an EMBL/GenBank/DDBJ whole genome shotgun (WGS) entry which is preliminary data.</text>
</comment>
<organism evidence="1 2">
    <name type="scientific">Chara braunii</name>
    <name type="common">Braun's stonewort</name>
    <dbReference type="NCBI Taxonomy" id="69332"/>
    <lineage>
        <taxon>Eukaryota</taxon>
        <taxon>Viridiplantae</taxon>
        <taxon>Streptophyta</taxon>
        <taxon>Charophyceae</taxon>
        <taxon>Charales</taxon>
        <taxon>Characeae</taxon>
        <taxon>Chara</taxon>
    </lineage>
</organism>
<dbReference type="Gramene" id="GBG80188">
    <property type="protein sequence ID" value="GBG80188"/>
    <property type="gene ID" value="CBR_g30554"/>
</dbReference>
<dbReference type="AlphaFoldDB" id="A0A388LD13"/>
<keyword evidence="2" id="KW-1185">Reference proteome</keyword>
<proteinExistence type="predicted"/>
<evidence type="ECO:0000313" key="2">
    <source>
        <dbReference type="Proteomes" id="UP000265515"/>
    </source>
</evidence>
<sequence>MMVSKRRRLGLAALTSSRFLVVDGGIGGSTGRPGVQIGHVTGTDIMMGNGRVEFGPAQVDHFLVATLDSRLFAVAFLDPTRNQMASMRDKQRGAPQWLSSIRYRLQLMVDELRSQLGALFEAGGGAASSNLPFQEGMTNMLQVIGELEDGPIDGYQEETLKRCCYDIFEEGQDVYAALEEEWYLHLETEDEDNADASIITCDELQEGRACVDDVLAIDKHVNNNNQSVQACGSNMGFVNTGARGNSGNNIDNNTTTNGNHEAEIVGACNTATPQLLRMTQI</sequence>
<protein>
    <submittedName>
        <fullName evidence="1">Uncharacterized protein</fullName>
    </submittedName>
</protein>
<name>A0A388LD13_CHABU</name>
<dbReference type="EMBL" id="BFEA01000339">
    <property type="protein sequence ID" value="GBG80188.1"/>
    <property type="molecule type" value="Genomic_DNA"/>
</dbReference>